<evidence type="ECO:0000256" key="2">
    <source>
        <dbReference type="ARBA" id="ARBA00022649"/>
    </source>
</evidence>
<gene>
    <name evidence="4" type="ORF">P1J78_15720</name>
</gene>
<dbReference type="InterPro" id="IPR051803">
    <property type="entry name" value="TA_system_RelE-like_toxin"/>
</dbReference>
<dbReference type="PANTHER" id="PTHR33755">
    <property type="entry name" value="TOXIN PARE1-RELATED"/>
    <property type="match status" value="1"/>
</dbReference>
<comment type="caution">
    <text evidence="4">The sequence shown here is derived from an EMBL/GenBank/DDBJ whole genome shotgun (WGS) entry which is preliminary data.</text>
</comment>
<reference evidence="4" key="1">
    <citation type="submission" date="2023-03" db="EMBL/GenBank/DDBJ databases">
        <title>Multiphase analysis and comparison of six strains from genera Psychromarinibacter, Lutimaribacter, and Maritimibacter, including a novel species: Psychromarinibacter sediminicola sp. nov.</title>
        <authorList>
            <person name="Wang Y.-H."/>
            <person name="Ye M.-Q."/>
            <person name="Du Z.-J."/>
        </authorList>
    </citation>
    <scope>NUCLEOTIDE SEQUENCE</scope>
    <source>
        <strain evidence="4">C21-152</strain>
    </source>
</reference>
<dbReference type="PIRSF" id="PIRSF029218">
    <property type="entry name" value="ParE"/>
    <property type="match status" value="1"/>
</dbReference>
<dbReference type="InterPro" id="IPR028344">
    <property type="entry name" value="ParE1/4"/>
</dbReference>
<dbReference type="EMBL" id="JARGYC010000044">
    <property type="protein sequence ID" value="MDF0602188.1"/>
    <property type="molecule type" value="Genomic_DNA"/>
</dbReference>
<keyword evidence="5" id="KW-1185">Reference proteome</keyword>
<sequence>MSRVAFTPAAAADLSDIWDHTAATWGVAQAERYTDGIRDLCTDLAEGRRTGRSVEVRAGYLKYPVGRHILFYRANEAGIELVRILHQRMDVERHL</sequence>
<organism evidence="4 5">
    <name type="scientific">Psychromarinibacter sediminicola</name>
    <dbReference type="NCBI Taxonomy" id="3033385"/>
    <lineage>
        <taxon>Bacteria</taxon>
        <taxon>Pseudomonadati</taxon>
        <taxon>Pseudomonadota</taxon>
        <taxon>Alphaproteobacteria</taxon>
        <taxon>Rhodobacterales</taxon>
        <taxon>Paracoccaceae</taxon>
        <taxon>Psychromarinibacter</taxon>
    </lineage>
</organism>
<evidence type="ECO:0000313" key="4">
    <source>
        <dbReference type="EMBL" id="MDF0602188.1"/>
    </source>
</evidence>
<keyword evidence="2" id="KW-1277">Toxin-antitoxin system</keyword>
<dbReference type="RefSeq" id="WP_275568320.1">
    <property type="nucleotide sequence ID" value="NZ_JARGYC010000044.1"/>
</dbReference>
<dbReference type="AlphaFoldDB" id="A0AAE3NRI4"/>
<dbReference type="Gene3D" id="3.30.2310.20">
    <property type="entry name" value="RelE-like"/>
    <property type="match status" value="1"/>
</dbReference>
<proteinExistence type="inferred from homology"/>
<evidence type="ECO:0000313" key="5">
    <source>
        <dbReference type="Proteomes" id="UP001220964"/>
    </source>
</evidence>
<protein>
    <recommendedName>
        <fullName evidence="3">Toxin</fullName>
    </recommendedName>
</protein>
<accession>A0AAE3NRI4</accession>
<dbReference type="PANTHER" id="PTHR33755:SF9">
    <property type="entry name" value="TOXIN PARE1"/>
    <property type="match status" value="1"/>
</dbReference>
<evidence type="ECO:0000256" key="1">
    <source>
        <dbReference type="ARBA" id="ARBA00006226"/>
    </source>
</evidence>
<dbReference type="InterPro" id="IPR035093">
    <property type="entry name" value="RelE/ParE_toxin_dom_sf"/>
</dbReference>
<dbReference type="Pfam" id="PF05016">
    <property type="entry name" value="ParE_toxin"/>
    <property type="match status" value="1"/>
</dbReference>
<dbReference type="InterPro" id="IPR007712">
    <property type="entry name" value="RelE/ParE_toxin"/>
</dbReference>
<name>A0AAE3NRI4_9RHOB</name>
<evidence type="ECO:0000256" key="3">
    <source>
        <dbReference type="PIRNR" id="PIRNR029218"/>
    </source>
</evidence>
<comment type="similarity">
    <text evidence="1 3">Belongs to the RelE toxin family.</text>
</comment>
<dbReference type="Proteomes" id="UP001220964">
    <property type="component" value="Unassembled WGS sequence"/>
</dbReference>